<gene>
    <name evidence="2" type="ORF">BTN50_1656</name>
</gene>
<proteinExistence type="predicted"/>
<evidence type="ECO:0000313" key="2">
    <source>
        <dbReference type="EMBL" id="ATF10092.1"/>
    </source>
</evidence>
<accession>A0A291BAS3</accession>
<dbReference type="Proteomes" id="UP000218160">
    <property type="component" value="Plasmid pCC1"/>
</dbReference>
<geneLocation type="plasmid" evidence="3">
    <name>pcc1</name>
</geneLocation>
<reference evidence="3" key="1">
    <citation type="submission" date="2017-04" db="EMBL/GenBank/DDBJ databases">
        <title>Genome evolution of the luminous symbionts of deep sea anglerfish.</title>
        <authorList>
            <person name="Hendry T.A."/>
        </authorList>
    </citation>
    <scope>NUCLEOTIDE SEQUENCE [LARGE SCALE GENOMIC DNA]</scope>
    <source>
        <plasmid evidence="3">pcc1</plasmid>
    </source>
</reference>
<feature type="region of interest" description="Disordered" evidence="1">
    <location>
        <begin position="1"/>
        <end position="43"/>
    </location>
</feature>
<evidence type="ECO:0000256" key="1">
    <source>
        <dbReference type="SAM" id="MobiDB-lite"/>
    </source>
</evidence>
<keyword evidence="3" id="KW-1185">Reference proteome</keyword>
<dbReference type="KEGG" id="elux:BTN50_1656"/>
<organism evidence="2 3">
    <name type="scientific">Candidatus Enterovibrio altilux</name>
    <dbReference type="NCBI Taxonomy" id="1927128"/>
    <lineage>
        <taxon>Bacteria</taxon>
        <taxon>Pseudomonadati</taxon>
        <taxon>Pseudomonadota</taxon>
        <taxon>Gammaproteobacteria</taxon>
        <taxon>Vibrionales</taxon>
        <taxon>Vibrionaceae</taxon>
        <taxon>Enterovibrio</taxon>
    </lineage>
</organism>
<name>A0A291BAS3_9GAMM</name>
<protein>
    <submittedName>
        <fullName evidence="2">Uncharacterized protein</fullName>
    </submittedName>
</protein>
<feature type="compositionally biased region" description="Polar residues" evidence="1">
    <location>
        <begin position="1"/>
        <end position="11"/>
    </location>
</feature>
<evidence type="ECO:0000313" key="3">
    <source>
        <dbReference type="Proteomes" id="UP000218160"/>
    </source>
</evidence>
<dbReference type="EMBL" id="CP020661">
    <property type="protein sequence ID" value="ATF10092.1"/>
    <property type="molecule type" value="Genomic_DNA"/>
</dbReference>
<keyword evidence="2" id="KW-0614">Plasmid</keyword>
<dbReference type="AlphaFoldDB" id="A0A291BAS3"/>
<sequence>MQTKEPSSTWPSILRGSKSAVTTNKKIKKHGTDRNSESGVSYI</sequence>